<keyword evidence="4" id="KW-0808">Transferase</keyword>
<sequence length="153" mass="17389">MIIKMNFSQENVFLNVSESSINSLLKYISEVAVITGYTTDAKALNKSFIDREKEFSTGLEDGFAIPHAKTAAVKKAGFLYFRLANPLKWQTYDDQPVTDVFALMVPPQNVGNEHLKMLANLSTALLEHDFKKELRRMTNRNEIANFINERIGE</sequence>
<dbReference type="GO" id="GO:0030295">
    <property type="term" value="F:protein kinase activator activity"/>
    <property type="evidence" value="ECO:0007669"/>
    <property type="project" value="TreeGrafter"/>
</dbReference>
<dbReference type="AlphaFoldDB" id="A0A1I1RRG2"/>
<dbReference type="Pfam" id="PF00359">
    <property type="entry name" value="PTS_EIIA_2"/>
    <property type="match status" value="1"/>
</dbReference>
<keyword evidence="1" id="KW-0813">Transport</keyword>
<dbReference type="SUPFAM" id="SSF55804">
    <property type="entry name" value="Phoshotransferase/anion transport protein"/>
    <property type="match status" value="1"/>
</dbReference>
<protein>
    <submittedName>
        <fullName evidence="7">PTS system IIA component, Fru family</fullName>
    </submittedName>
</protein>
<gene>
    <name evidence="7" type="ORF">SAMN04487792_0350</name>
</gene>
<evidence type="ECO:0000313" key="7">
    <source>
        <dbReference type="EMBL" id="SFD34173.1"/>
    </source>
</evidence>
<keyword evidence="5" id="KW-0598">Phosphotransferase system</keyword>
<name>A0A1I1RRG2_9LACO</name>
<organism evidence="7 8">
    <name type="scientific">Lactobacillus bombicola</name>
    <dbReference type="NCBI Taxonomy" id="1505723"/>
    <lineage>
        <taxon>Bacteria</taxon>
        <taxon>Bacillati</taxon>
        <taxon>Bacillota</taxon>
        <taxon>Bacilli</taxon>
        <taxon>Lactobacillales</taxon>
        <taxon>Lactobacillaceae</taxon>
        <taxon>Lactobacillus</taxon>
    </lineage>
</organism>
<evidence type="ECO:0000256" key="1">
    <source>
        <dbReference type="ARBA" id="ARBA00022448"/>
    </source>
</evidence>
<keyword evidence="2" id="KW-0597">Phosphoprotein</keyword>
<dbReference type="EMBL" id="FOMN01000002">
    <property type="protein sequence ID" value="SFD34173.1"/>
    <property type="molecule type" value="Genomic_DNA"/>
</dbReference>
<dbReference type="GO" id="GO:0016020">
    <property type="term" value="C:membrane"/>
    <property type="evidence" value="ECO:0007669"/>
    <property type="project" value="InterPro"/>
</dbReference>
<dbReference type="NCBIfam" id="TIGR00848">
    <property type="entry name" value="fruA"/>
    <property type="match status" value="1"/>
</dbReference>
<evidence type="ECO:0000256" key="2">
    <source>
        <dbReference type="ARBA" id="ARBA00022553"/>
    </source>
</evidence>
<dbReference type="PANTHER" id="PTHR47738">
    <property type="entry name" value="PTS SYSTEM FRUCTOSE-LIKE EIIA COMPONENT-RELATED"/>
    <property type="match status" value="1"/>
</dbReference>
<evidence type="ECO:0000256" key="4">
    <source>
        <dbReference type="ARBA" id="ARBA00022679"/>
    </source>
</evidence>
<reference evidence="8" key="1">
    <citation type="submission" date="2016-10" db="EMBL/GenBank/DDBJ databases">
        <authorList>
            <person name="Varghese N."/>
            <person name="Submissions S."/>
        </authorList>
    </citation>
    <scope>NUCLEOTIDE SEQUENCE [LARGE SCALE GENOMIC DNA]</scope>
    <source>
        <strain evidence="8">R-53102</strain>
    </source>
</reference>
<evidence type="ECO:0000259" key="6">
    <source>
        <dbReference type="PROSITE" id="PS51094"/>
    </source>
</evidence>
<dbReference type="GO" id="GO:0008982">
    <property type="term" value="F:protein-N(PI)-phosphohistidine-sugar phosphotransferase activity"/>
    <property type="evidence" value="ECO:0007669"/>
    <property type="project" value="InterPro"/>
</dbReference>
<dbReference type="InterPro" id="IPR004715">
    <property type="entry name" value="PTS_IIA_fruc"/>
</dbReference>
<dbReference type="PANTHER" id="PTHR47738:SF1">
    <property type="entry name" value="NITROGEN REGULATORY PROTEIN"/>
    <property type="match status" value="1"/>
</dbReference>
<evidence type="ECO:0000256" key="5">
    <source>
        <dbReference type="ARBA" id="ARBA00022683"/>
    </source>
</evidence>
<feature type="domain" description="PTS EIIA type-2" evidence="6">
    <location>
        <begin position="5"/>
        <end position="150"/>
    </location>
</feature>
<dbReference type="InterPro" id="IPR016152">
    <property type="entry name" value="PTrfase/Anion_transptr"/>
</dbReference>
<dbReference type="CDD" id="cd00211">
    <property type="entry name" value="PTS_IIA_fru"/>
    <property type="match status" value="1"/>
</dbReference>
<dbReference type="Gene3D" id="3.40.930.10">
    <property type="entry name" value="Mannitol-specific EII, Chain A"/>
    <property type="match status" value="1"/>
</dbReference>
<dbReference type="PROSITE" id="PS51094">
    <property type="entry name" value="PTS_EIIA_TYPE_2"/>
    <property type="match status" value="1"/>
</dbReference>
<dbReference type="STRING" id="1505723.SAMN04487792_0350"/>
<dbReference type="Proteomes" id="UP000199599">
    <property type="component" value="Unassembled WGS sequence"/>
</dbReference>
<dbReference type="InterPro" id="IPR051541">
    <property type="entry name" value="PTS_SugarTrans_NitroReg"/>
</dbReference>
<dbReference type="InterPro" id="IPR002178">
    <property type="entry name" value="PTS_EIIA_type-2_dom"/>
</dbReference>
<keyword evidence="3" id="KW-0762">Sugar transport</keyword>
<proteinExistence type="predicted"/>
<evidence type="ECO:0000256" key="3">
    <source>
        <dbReference type="ARBA" id="ARBA00022597"/>
    </source>
</evidence>
<dbReference type="GO" id="GO:0009401">
    <property type="term" value="P:phosphoenolpyruvate-dependent sugar phosphotransferase system"/>
    <property type="evidence" value="ECO:0007669"/>
    <property type="project" value="UniProtKB-KW"/>
</dbReference>
<evidence type="ECO:0000313" key="8">
    <source>
        <dbReference type="Proteomes" id="UP000199599"/>
    </source>
</evidence>
<accession>A0A1I1RRG2</accession>